<dbReference type="Proteomes" id="UP000007754">
    <property type="component" value="Unplaced"/>
</dbReference>
<evidence type="ECO:0000256" key="1">
    <source>
        <dbReference type="SAM" id="MobiDB-lite"/>
    </source>
</evidence>
<accession>A0A674HE96</accession>
<dbReference type="GO" id="GO:0071339">
    <property type="term" value="C:MLL1 complex"/>
    <property type="evidence" value="ECO:0007669"/>
    <property type="project" value="TreeGrafter"/>
</dbReference>
<keyword evidence="3" id="KW-1185">Reference proteome</keyword>
<feature type="compositionally biased region" description="Pro residues" evidence="1">
    <location>
        <begin position="198"/>
        <end position="213"/>
    </location>
</feature>
<evidence type="ECO:0008006" key="4">
    <source>
        <dbReference type="Google" id="ProtNLM"/>
    </source>
</evidence>
<dbReference type="PANTHER" id="PTHR21397">
    <property type="entry name" value="CHROMATIN COMPLEXES SUBUNIT BAP18-RELATED"/>
    <property type="match status" value="1"/>
</dbReference>
<feature type="region of interest" description="Disordered" evidence="1">
    <location>
        <begin position="75"/>
        <end position="235"/>
    </location>
</feature>
<dbReference type="InParanoid" id="A0A674HE96"/>
<name>A0A674HE96_TAEGU</name>
<reference evidence="2" key="2">
    <citation type="submission" date="2025-09" db="UniProtKB">
        <authorList>
            <consortium name="Ensembl"/>
        </authorList>
    </citation>
    <scope>IDENTIFICATION</scope>
</reference>
<dbReference type="GO" id="GO:0016589">
    <property type="term" value="C:NURF complex"/>
    <property type="evidence" value="ECO:0007669"/>
    <property type="project" value="TreeGrafter"/>
</dbReference>
<dbReference type="AlphaFoldDB" id="A0A674HE96"/>
<sequence length="344" mass="35845">MTSASTKVGEIFSAAGAAFSRLGELTMQLHPGTDSSPAGSRWTEPELALLRGAVSRFGEDLNRLSALIKDRTVAQLKAAAKRKAYEDSGVPLPPPAADSPKKGPRKNPLSSGGAPHDPPGPPSKKMKAAEPPPSDSDPPGDLVDVEGFGDPPPKKLNFDQGTVRGGGSPKKNPKFWGSPQNFGVPLTPSPFSSSLKLEPPPGPPKKPSGPPQNPKFLPDTPKFGGTPKSPSPNFGIPPTIFGVSLKRLLPVLGSPNLGDPPTPLSSPIKFWGVPPLCPCVVSRFWGPPLPKIWGRPIFGVPPMSQVWVGAFIGVTLKTRPGGVPKFWGPGGFLGGGEGKFGMSG</sequence>
<dbReference type="GeneTree" id="ENSGT00390000014721"/>
<dbReference type="Ensembl" id="ENSTGUT00000042642.1">
    <property type="protein sequence ID" value="ENSTGUP00000032568.1"/>
    <property type="gene ID" value="ENSTGUG00000029616.1"/>
</dbReference>
<dbReference type="PANTHER" id="PTHR21397:SF2">
    <property type="entry name" value="CHROMATIN COMPLEXES SUBUNIT BAP18"/>
    <property type="match status" value="1"/>
</dbReference>
<organism evidence="2 3">
    <name type="scientific">Taeniopygia guttata</name>
    <name type="common">Zebra finch</name>
    <name type="synonym">Poephila guttata</name>
    <dbReference type="NCBI Taxonomy" id="59729"/>
    <lineage>
        <taxon>Eukaryota</taxon>
        <taxon>Metazoa</taxon>
        <taxon>Chordata</taxon>
        <taxon>Craniata</taxon>
        <taxon>Vertebrata</taxon>
        <taxon>Euteleostomi</taxon>
        <taxon>Archelosauria</taxon>
        <taxon>Archosauria</taxon>
        <taxon>Dinosauria</taxon>
        <taxon>Saurischia</taxon>
        <taxon>Theropoda</taxon>
        <taxon>Coelurosauria</taxon>
        <taxon>Aves</taxon>
        <taxon>Neognathae</taxon>
        <taxon>Neoaves</taxon>
        <taxon>Telluraves</taxon>
        <taxon>Australaves</taxon>
        <taxon>Passeriformes</taxon>
        <taxon>Passeroidea</taxon>
        <taxon>Estrildidae</taxon>
        <taxon>Estrildinae</taxon>
        <taxon>Taeniopygia</taxon>
    </lineage>
</organism>
<protein>
    <recommendedName>
        <fullName evidence="4">Chromatin complexes subunit BAP18</fullName>
    </recommendedName>
</protein>
<reference evidence="2" key="1">
    <citation type="submission" date="2025-08" db="UniProtKB">
        <authorList>
            <consortium name="Ensembl"/>
        </authorList>
    </citation>
    <scope>IDENTIFICATION</scope>
</reference>
<proteinExistence type="predicted"/>
<evidence type="ECO:0000313" key="2">
    <source>
        <dbReference type="Ensembl" id="ENSTGUP00000032568.1"/>
    </source>
</evidence>
<evidence type="ECO:0000313" key="3">
    <source>
        <dbReference type="Proteomes" id="UP000007754"/>
    </source>
</evidence>